<dbReference type="InterPro" id="IPR047187">
    <property type="entry name" value="SF1_C_Upf1"/>
</dbReference>
<comment type="caution">
    <text evidence="2">The sequence shown here is derived from an EMBL/GenBank/DDBJ whole genome shotgun (WGS) entry which is preliminary data.</text>
</comment>
<dbReference type="CDD" id="cd18808">
    <property type="entry name" value="SF1_C_Upf1"/>
    <property type="match status" value="1"/>
</dbReference>
<dbReference type="PANTHER" id="PTHR10887:SF495">
    <property type="entry name" value="HELICASE SENATAXIN ISOFORM X1-RELATED"/>
    <property type="match status" value="1"/>
</dbReference>
<protein>
    <submittedName>
        <fullName evidence="2">DNA helicase</fullName>
    </submittedName>
</protein>
<reference evidence="2 3" key="1">
    <citation type="submission" date="2009-10" db="EMBL/GenBank/DDBJ databases">
        <authorList>
            <person name="Shrivastava S."/>
            <person name="Brinkac L.B."/>
            <person name="Brown J.L."/>
            <person name="Bruce D.B."/>
            <person name="Detter C."/>
            <person name="Green L.D."/>
            <person name="Munk C.A."/>
            <person name="Rogers Y.C."/>
            <person name="Tapia R."/>
            <person name="Saunders E.S."/>
            <person name="Sims D.R."/>
            <person name="Smith L.A."/>
            <person name="Smith T.J."/>
            <person name="Sutton G."/>
            <person name="Brettin T."/>
        </authorList>
    </citation>
    <scope>NUCLEOTIDE SEQUENCE [LARGE SCALE GENOMIC DNA]</scope>
    <source>
        <strain evidence="3">D str. 1873</strain>
    </source>
</reference>
<accession>A0A9P2LM85</accession>
<dbReference type="GeneID" id="66318879"/>
<dbReference type="Proteomes" id="UP000006160">
    <property type="component" value="Unassembled WGS sequence"/>
</dbReference>
<name>A0A9P2LM85_CLOBO</name>
<dbReference type="RefSeq" id="WP_004444157.1">
    <property type="nucleotide sequence ID" value="NZ_ACSJ01000001.1"/>
</dbReference>
<dbReference type="GO" id="GO:0004386">
    <property type="term" value="F:helicase activity"/>
    <property type="evidence" value="ECO:0007669"/>
    <property type="project" value="UniProtKB-KW"/>
</dbReference>
<feature type="domain" description="DNA2/NAM7 helicase-like C-terminal" evidence="1">
    <location>
        <begin position="1037"/>
        <end position="1207"/>
    </location>
</feature>
<dbReference type="PANTHER" id="PTHR10887">
    <property type="entry name" value="DNA2/NAM7 HELICASE FAMILY"/>
    <property type="match status" value="1"/>
</dbReference>
<dbReference type="AlphaFoldDB" id="A0A9P2LM85"/>
<dbReference type="SUPFAM" id="SSF52540">
    <property type="entry name" value="P-loop containing nucleoside triphosphate hydrolases"/>
    <property type="match status" value="1"/>
</dbReference>
<dbReference type="EMBL" id="ACSJ01000001">
    <property type="protein sequence ID" value="EES92349.1"/>
    <property type="molecule type" value="Genomic_DNA"/>
</dbReference>
<dbReference type="Pfam" id="PF13087">
    <property type="entry name" value="AAA_12"/>
    <property type="match status" value="1"/>
</dbReference>
<keyword evidence="2" id="KW-0547">Nucleotide-binding</keyword>
<evidence type="ECO:0000313" key="2">
    <source>
        <dbReference type="EMBL" id="EES92349.1"/>
    </source>
</evidence>
<evidence type="ECO:0000313" key="3">
    <source>
        <dbReference type="Proteomes" id="UP000006160"/>
    </source>
</evidence>
<dbReference type="InterPro" id="IPR027417">
    <property type="entry name" value="P-loop_NTPase"/>
</dbReference>
<proteinExistence type="predicted"/>
<gene>
    <name evidence="2" type="ORF">CLG_B0208</name>
</gene>
<organism evidence="2 3">
    <name type="scientific">Clostridium botulinum D str. 1873</name>
    <dbReference type="NCBI Taxonomy" id="592027"/>
    <lineage>
        <taxon>Bacteria</taxon>
        <taxon>Bacillati</taxon>
        <taxon>Bacillota</taxon>
        <taxon>Clostridia</taxon>
        <taxon>Eubacteriales</taxon>
        <taxon>Clostridiaceae</taxon>
        <taxon>Clostridium</taxon>
    </lineage>
</organism>
<dbReference type="Gene3D" id="3.40.50.300">
    <property type="entry name" value="P-loop containing nucleotide triphosphate hydrolases"/>
    <property type="match status" value="3"/>
</dbReference>
<keyword evidence="2" id="KW-0347">Helicase</keyword>
<dbReference type="InterPro" id="IPR045055">
    <property type="entry name" value="DNA2/NAM7-like"/>
</dbReference>
<dbReference type="InterPro" id="IPR041679">
    <property type="entry name" value="DNA2/NAM7-like_C"/>
</dbReference>
<sequence length="1241" mass="146562">MNTKERLKNIIYYLISVKNMNSKVTKNILEYKKVFWEKNLVTKGCILKITKNGEKYIEINKESEDIYNEFSKLYPKLLKEQDNIEIIWGYCFITLKTKNKTIAHPLFSYKCNLIFDELKDMYVLKPINEFQMEIQTLDYMKYNSLDKLLETKNYIEDNFKSINKLDDLNKLSKIFSDRLKIKIENFQRINKNIINYDNINIGNKIQVYNEPVIIIRNYEKNSWNKELNNILKMINNNAYVPDSVKALVDKNYVSLDKNLKWQDVGKDTLYALPYNREQLSIGESIAKNFGVVVQGAPGTGKTYSIVNLISHLLSHNKRILITSTKYKSLEPLINMIPKEIKSLCINYNENKLENLSQIYHSVIGVIEKIQLNSEKTIMEIKNIQRQLELCRRRKSNIYNKIDISNNIQEKEINYLGRKYKIRHIEKWLKKYEKQYSWIEDDISCIEKPPVTDAKFSRLLYIMSNVTKDEISQLKEIGGLLYNIPPYYDLFEKIKRKFEIKRSYNEYKLAVKDWCISYNCDYNYEYILNLLKKTQRFLISLENSWLKNILNCAKRGDIIKIVLQQAILKCNYYIKKLGSIKKEIYGQNVQIPKDIDLKILLEKLELVYKQYEQKGKINKIFKFIHSDCEEIIKKCSVNRKKIDNKELVKIVKLYVEQCIIEQNLINLWNDSMSEYGADNIQCINLNIITNLEEYINKIDIIINWDTKVIDKITNSMREIVFLNNVDWYNKESYNKLQTGVLSIKYISEYEGIKSYIGNIEKLMSKVNGFKDIVQAIKENDIVSLKQCYKRIDRLKSIMPSITEMEYILEKIEEHCPKLIDKLIDEKDRVNMLVKYKNFSMAWLWKQLDYKIKEEYNKFKLENINKEIEVEIQREEVLTQKLSIKKCWYNTISKISEEEKRSLHSYKEAINRLGKAWGKNSLNYLKLAQEELNNFKRFMPVWIMPLNEVIENLSLSENLFDIVIMDDASDMNIFAISALFRAKKAIIFGDNNEINIESNIQNYKHIKVLAEKYLMDIPNWQWFDMKTSIYSTALRIFPATVTLKENLRSLPEIMNFSNELCYSNKIITPRDKNIFGELWSAINTVKVNGVREQDKPINVNEAKAIVEQIEQCCENSIYNGMSMGVISLLGDEQGELINNLLKDKIGDQEMKNRKIVCGNPYTLQGEERDIIFLSMVISNNVKFATLTKDADIRRFNVATTRAKRQMWLFHSVNLEDLNEECVRAKLLNYCINFKVINKKLRIA</sequence>
<evidence type="ECO:0000259" key="1">
    <source>
        <dbReference type="Pfam" id="PF13087"/>
    </source>
</evidence>
<keyword evidence="2" id="KW-0067">ATP-binding</keyword>
<keyword evidence="2" id="KW-0378">Hydrolase</keyword>